<dbReference type="GeneID" id="85460931"/>
<dbReference type="EMBL" id="JAHMHR010000084">
    <property type="protein sequence ID" value="KAK1657812.1"/>
    <property type="molecule type" value="Genomic_DNA"/>
</dbReference>
<keyword evidence="2" id="KW-1185">Reference proteome</keyword>
<reference evidence="1" key="1">
    <citation type="submission" date="2021-06" db="EMBL/GenBank/DDBJ databases">
        <title>Comparative genomics, transcriptomics and evolutionary studies reveal genomic signatures of adaptation to plant cell wall in hemibiotrophic fungi.</title>
        <authorList>
            <consortium name="DOE Joint Genome Institute"/>
            <person name="Baroncelli R."/>
            <person name="Diaz J.F."/>
            <person name="Benocci T."/>
            <person name="Peng M."/>
            <person name="Battaglia E."/>
            <person name="Haridas S."/>
            <person name="Andreopoulos W."/>
            <person name="Labutti K."/>
            <person name="Pangilinan J."/>
            <person name="Floch G.L."/>
            <person name="Makela M.R."/>
            <person name="Henrissat B."/>
            <person name="Grigoriev I.V."/>
            <person name="Crouch J.A."/>
            <person name="De Vries R.P."/>
            <person name="Sukno S.A."/>
            <person name="Thon M.R."/>
        </authorList>
    </citation>
    <scope>NUCLEOTIDE SEQUENCE</scope>
    <source>
        <strain evidence="1">CBS 193.32</strain>
    </source>
</reference>
<evidence type="ECO:0000313" key="2">
    <source>
        <dbReference type="Proteomes" id="UP001224890"/>
    </source>
</evidence>
<proteinExistence type="predicted"/>
<accession>A0AAJ0ENP9</accession>
<name>A0AAJ0ENP9_9PEZI</name>
<dbReference type="AlphaFoldDB" id="A0AAJ0ENP9"/>
<dbReference type="Proteomes" id="UP001224890">
    <property type="component" value="Unassembled WGS sequence"/>
</dbReference>
<dbReference type="RefSeq" id="XP_060422576.1">
    <property type="nucleotide sequence ID" value="XM_060576405.1"/>
</dbReference>
<evidence type="ECO:0000313" key="1">
    <source>
        <dbReference type="EMBL" id="KAK1657812.1"/>
    </source>
</evidence>
<comment type="caution">
    <text evidence="1">The sequence shown here is derived from an EMBL/GenBank/DDBJ whole genome shotgun (WGS) entry which is preliminary data.</text>
</comment>
<sequence length="86" mass="9390">MHARTSQFFIVVFFGLHDASTRKEYSRPALPLLIVSCVSIPDVPVESQDQGAAADHVKLQILALVLCRHLQVPQYCGTTPSASLKA</sequence>
<gene>
    <name evidence="1" type="ORF">BDP55DRAFT_684461</name>
</gene>
<organism evidence="1 2">
    <name type="scientific">Colletotrichum godetiae</name>
    <dbReference type="NCBI Taxonomy" id="1209918"/>
    <lineage>
        <taxon>Eukaryota</taxon>
        <taxon>Fungi</taxon>
        <taxon>Dikarya</taxon>
        <taxon>Ascomycota</taxon>
        <taxon>Pezizomycotina</taxon>
        <taxon>Sordariomycetes</taxon>
        <taxon>Hypocreomycetidae</taxon>
        <taxon>Glomerellales</taxon>
        <taxon>Glomerellaceae</taxon>
        <taxon>Colletotrichum</taxon>
        <taxon>Colletotrichum acutatum species complex</taxon>
    </lineage>
</organism>
<protein>
    <submittedName>
        <fullName evidence="1">Uncharacterized protein</fullName>
    </submittedName>
</protein>